<protein>
    <submittedName>
        <fullName evidence="1">Uncharacterized protein</fullName>
    </submittedName>
</protein>
<gene>
    <name evidence="1" type="ORF">NOV72_01994</name>
</gene>
<organism evidence="1 2">
    <name type="scientific">Caballeronia novacaledonica</name>
    <dbReference type="NCBI Taxonomy" id="1544861"/>
    <lineage>
        <taxon>Bacteria</taxon>
        <taxon>Pseudomonadati</taxon>
        <taxon>Pseudomonadota</taxon>
        <taxon>Betaproteobacteria</taxon>
        <taxon>Burkholderiales</taxon>
        <taxon>Burkholderiaceae</taxon>
        <taxon>Caballeronia</taxon>
    </lineage>
</organism>
<dbReference type="EMBL" id="OGTP01000005">
    <property type="protein sequence ID" value="SPB14762.1"/>
    <property type="molecule type" value="Genomic_DNA"/>
</dbReference>
<evidence type="ECO:0000313" key="2">
    <source>
        <dbReference type="Proteomes" id="UP000238169"/>
    </source>
</evidence>
<keyword evidence="2" id="KW-1185">Reference proteome</keyword>
<dbReference type="OrthoDB" id="8961589at2"/>
<sequence length="212" mass="23589">MANEFFLGYYVAYCGLKKRADAGAPVTALFDPQSGKRREGLIRFDGLPEYSQLSAGLEVGAIYSWEESYDFDVTCAENGYLSFLVKLAEMVGHDQEMTTPNTPPPFFELLRYGLRGVLSGLKSPESCKRISMTGMSVRVAMPTMRSITNTVMLRHLSQWPLKALSVSVEKRNSFHTSSAILGKEPVRINWETTTSKKPVRINGATTTSENGW</sequence>
<accession>A0A2U3I3N7</accession>
<proteinExistence type="predicted"/>
<reference evidence="2" key="1">
    <citation type="submission" date="2018-01" db="EMBL/GenBank/DDBJ databases">
        <authorList>
            <person name="Peeters C."/>
        </authorList>
    </citation>
    <scope>NUCLEOTIDE SEQUENCE [LARGE SCALE GENOMIC DNA]</scope>
</reference>
<dbReference type="AlphaFoldDB" id="A0A2U3I3N7"/>
<name>A0A2U3I3N7_9BURK</name>
<dbReference type="Proteomes" id="UP000238169">
    <property type="component" value="Unassembled WGS sequence"/>
</dbReference>
<dbReference type="RefSeq" id="WP_106854452.1">
    <property type="nucleotide sequence ID" value="NZ_OGTP01000005.1"/>
</dbReference>
<evidence type="ECO:0000313" key="1">
    <source>
        <dbReference type="EMBL" id="SPB14762.1"/>
    </source>
</evidence>